<dbReference type="EMBL" id="BLKG01000197">
    <property type="protein sequence ID" value="GFF98798.1"/>
    <property type="molecule type" value="Genomic_DNA"/>
</dbReference>
<keyword evidence="7" id="KW-1185">Reference proteome</keyword>
<dbReference type="PANTHER" id="PTHR42862:SF1">
    <property type="entry name" value="DELTA-1-PYRROLINE-5-CARBOXYLATE DEHYDROGENASE 2, ISOFORM A-RELATED"/>
    <property type="match status" value="1"/>
</dbReference>
<evidence type="ECO:0000256" key="1">
    <source>
        <dbReference type="ARBA" id="ARBA00023002"/>
    </source>
</evidence>
<feature type="active site" evidence="3">
    <location>
        <position position="282"/>
    </location>
</feature>
<evidence type="ECO:0000256" key="4">
    <source>
        <dbReference type="RuleBase" id="RU003345"/>
    </source>
</evidence>
<dbReference type="InterPro" id="IPR016163">
    <property type="entry name" value="Ald_DH_C"/>
</dbReference>
<dbReference type="InterPro" id="IPR015590">
    <property type="entry name" value="Aldehyde_DH_dom"/>
</dbReference>
<dbReference type="InterPro" id="IPR029510">
    <property type="entry name" value="Ald_DH_CS_GLU"/>
</dbReference>
<dbReference type="InterPro" id="IPR016162">
    <property type="entry name" value="Ald_DH_N"/>
</dbReference>
<dbReference type="Pfam" id="PF00171">
    <property type="entry name" value="Aldedh"/>
    <property type="match status" value="2"/>
</dbReference>
<keyword evidence="1 4" id="KW-0560">Oxidoreductase</keyword>
<proteinExistence type="inferred from homology"/>
<protein>
    <submittedName>
        <fullName evidence="6">Delta-1-pyrroline-5-carboxylate dehydrogenase, mitochondrial</fullName>
    </submittedName>
</protein>
<evidence type="ECO:0000259" key="5">
    <source>
        <dbReference type="Pfam" id="PF00171"/>
    </source>
</evidence>
<keyword evidence="2" id="KW-0520">NAD</keyword>
<evidence type="ECO:0000256" key="2">
    <source>
        <dbReference type="ARBA" id="ARBA00023027"/>
    </source>
</evidence>
<feature type="domain" description="Aldehyde dehydrogenase" evidence="5">
    <location>
        <begin position="80"/>
        <end position="155"/>
    </location>
</feature>
<organism evidence="6 7">
    <name type="scientific">Aspergillus udagawae</name>
    <dbReference type="NCBI Taxonomy" id="91492"/>
    <lineage>
        <taxon>Eukaryota</taxon>
        <taxon>Fungi</taxon>
        <taxon>Dikarya</taxon>
        <taxon>Ascomycota</taxon>
        <taxon>Pezizomycotina</taxon>
        <taxon>Eurotiomycetes</taxon>
        <taxon>Eurotiomycetidae</taxon>
        <taxon>Eurotiales</taxon>
        <taxon>Aspergillaceae</taxon>
        <taxon>Aspergillus</taxon>
        <taxon>Aspergillus subgen. Fumigati</taxon>
    </lineage>
</organism>
<evidence type="ECO:0000313" key="6">
    <source>
        <dbReference type="EMBL" id="GFF98798.1"/>
    </source>
</evidence>
<dbReference type="Gene3D" id="3.40.309.10">
    <property type="entry name" value="Aldehyde Dehydrogenase, Chain A, domain 2"/>
    <property type="match status" value="1"/>
</dbReference>
<sequence length="532" mass="58433">MASSRLLTSRLPTSARTFGRGLHLVRAPVLQTRKKATVPFRLPNARNEVNPLYTRGSPERVKLEAALTKLRSQLPVQSKHATTFTTYPLATKEQVSTAIESALKAKKDWENTPFVDRAAIFLKAAELVTTKYRFELIAATMLGQGKNIWQAEIDAAAELRMEYRPLEGFVYAISPFNFTAVGGSLISGPALMGNVVLWKPSPSNIYASTLVYKILLEAGLPPDVVQFVPGDAEEITEVALSHRDFAGLNFIGSSDVFRSIYAKIGEGIGKNTYREFPRVVGETSGKNFHLIHNSADISSAVNHTIRGAFEYQGQNCSTTSRLYLPESRAEDFLTALKAWINDITIGSPNGSLEAFMGPVIHRRSFDRIKSILDASNKDPSLKLLAGGTYDDSVGFFIHPTVYQAQSPGHRLFTEEIFGPVLAVYVYPDSEWSSLLKKVDQAGGGFALTGAVFATDRKAAREAEDALRYSAGNFYINCKTTAALIGQQSFGGARASGTNDKAGSSDILRRFTSPRMIKEEFFPLDGYRYPSNH</sequence>
<gene>
    <name evidence="6" type="ORF">IFM53868_09980</name>
</gene>
<feature type="domain" description="Aldehyde dehydrogenase" evidence="5">
    <location>
        <begin position="161"/>
        <end position="514"/>
    </location>
</feature>
<dbReference type="PANTHER" id="PTHR42862">
    <property type="entry name" value="DELTA-1-PYRROLINE-5-CARBOXYLATE DEHYDROGENASE 1, ISOFORM A-RELATED"/>
    <property type="match status" value="1"/>
</dbReference>
<dbReference type="Proteomes" id="UP000465266">
    <property type="component" value="Unassembled WGS sequence"/>
</dbReference>
<evidence type="ECO:0000313" key="7">
    <source>
        <dbReference type="Proteomes" id="UP000465266"/>
    </source>
</evidence>
<accession>A0ABQ1BCY5</accession>
<comment type="caution">
    <text evidence="6">The sequence shown here is derived from an EMBL/GenBank/DDBJ whole genome shotgun (WGS) entry which is preliminary data.</text>
</comment>
<dbReference type="Gene3D" id="3.40.605.10">
    <property type="entry name" value="Aldehyde Dehydrogenase, Chain A, domain 1"/>
    <property type="match status" value="2"/>
</dbReference>
<dbReference type="InterPro" id="IPR050485">
    <property type="entry name" value="Proline_metab_enzyme"/>
</dbReference>
<name>A0ABQ1BCY5_9EURO</name>
<comment type="similarity">
    <text evidence="4">Belongs to the aldehyde dehydrogenase family.</text>
</comment>
<dbReference type="InterPro" id="IPR016161">
    <property type="entry name" value="Ald_DH/histidinol_DH"/>
</dbReference>
<evidence type="ECO:0000256" key="3">
    <source>
        <dbReference type="PROSITE-ProRule" id="PRU10007"/>
    </source>
</evidence>
<dbReference type="SUPFAM" id="SSF53720">
    <property type="entry name" value="ALDH-like"/>
    <property type="match status" value="1"/>
</dbReference>
<dbReference type="PROSITE" id="PS00687">
    <property type="entry name" value="ALDEHYDE_DEHYDR_GLU"/>
    <property type="match status" value="1"/>
</dbReference>
<reference evidence="6 7" key="1">
    <citation type="submission" date="2020-01" db="EMBL/GenBank/DDBJ databases">
        <title>Draft genome sequence of Aspergillus udagawae IFM 53868.</title>
        <authorList>
            <person name="Takahashi H."/>
            <person name="Yaguchi T."/>
        </authorList>
    </citation>
    <scope>NUCLEOTIDE SEQUENCE [LARGE SCALE GENOMIC DNA]</scope>
    <source>
        <strain evidence="6 7">IFM 53868</strain>
    </source>
</reference>